<proteinExistence type="predicted"/>
<dbReference type="PANTHER" id="PTHR43649">
    <property type="entry name" value="ARABINOSE-BINDING PROTEIN-RELATED"/>
    <property type="match status" value="1"/>
</dbReference>
<evidence type="ECO:0000256" key="1">
    <source>
        <dbReference type="ARBA" id="ARBA00022475"/>
    </source>
</evidence>
<evidence type="ECO:0000256" key="4">
    <source>
        <dbReference type="ARBA" id="ARBA00023139"/>
    </source>
</evidence>
<keyword evidence="5" id="KW-0449">Lipoprotein</keyword>
<dbReference type="InterPro" id="IPR006059">
    <property type="entry name" value="SBP"/>
</dbReference>
<keyword evidence="2 6" id="KW-0732">Signal</keyword>
<keyword evidence="7" id="KW-0813">Transport</keyword>
<organism evidence="7 8">
    <name type="scientific">Microbacterium natoriense</name>
    <dbReference type="NCBI Taxonomy" id="284570"/>
    <lineage>
        <taxon>Bacteria</taxon>
        <taxon>Bacillati</taxon>
        <taxon>Actinomycetota</taxon>
        <taxon>Actinomycetes</taxon>
        <taxon>Micrococcales</taxon>
        <taxon>Microbacteriaceae</taxon>
        <taxon>Microbacterium</taxon>
    </lineage>
</organism>
<sequence length="445" mass="47926">MHTKMKAAAVLGVVTLALAGCTSAAPATGGGSGVKQDEEAVLEVWTRTTPGSASEAATIRQVEAFTEATGYKAEVTAIFDDFETKLAQRAGQKDLPDIVLNDVSQLGTMQTQGILREIDLKDVENSKDLSPQALEAGQAVDGKTYGIPYSAQANALYIRSDWLQKLGLKAPTNWDEMLEVATAFTQNDPDGNGQADTYGLAVPGSTKRGYASWYFSNFLWSAGGDFISGSGDEWLPSMSSDEAVEATTWFRDLQCKAGVIQPGAVSMDTPPTNETFESGVTGMYVTGPYMMPRFDKVLGADKYEVVPMPEGPKDDSVLAEGGTVYLMAGSENEKGQTAFADWYISPEAQKFGMEGTEAFAIQLPVNEKVDIAEVRDDARWQTFATAYKESGHYAPTIPSWTPVRQMSADTINALLADCSLDVEEELTKLDGKLTAELLTQGILKQ</sequence>
<gene>
    <name evidence="7" type="ORF">QFZ53_003743</name>
</gene>
<dbReference type="EMBL" id="JAUSXV010000001">
    <property type="protein sequence ID" value="MDQ0649547.1"/>
    <property type="molecule type" value="Genomic_DNA"/>
</dbReference>
<name>A0AAW8F4S5_9MICO</name>
<dbReference type="InterPro" id="IPR050490">
    <property type="entry name" value="Bact_solute-bd_prot1"/>
</dbReference>
<keyword evidence="4" id="KW-0564">Palmitate</keyword>
<dbReference type="PROSITE" id="PS51257">
    <property type="entry name" value="PROKAR_LIPOPROTEIN"/>
    <property type="match status" value="1"/>
</dbReference>
<feature type="chain" id="PRO_5043835514" evidence="6">
    <location>
        <begin position="20"/>
        <end position="445"/>
    </location>
</feature>
<dbReference type="Gene3D" id="3.40.190.10">
    <property type="entry name" value="Periplasmic binding protein-like II"/>
    <property type="match status" value="1"/>
</dbReference>
<dbReference type="PANTHER" id="PTHR43649:SF33">
    <property type="entry name" value="POLYGALACTURONAN_RHAMNOGALACTURONAN-BINDING PROTEIN YTCQ"/>
    <property type="match status" value="1"/>
</dbReference>
<dbReference type="AlphaFoldDB" id="A0AAW8F4S5"/>
<dbReference type="SUPFAM" id="SSF53850">
    <property type="entry name" value="Periplasmic binding protein-like II"/>
    <property type="match status" value="1"/>
</dbReference>
<evidence type="ECO:0000256" key="3">
    <source>
        <dbReference type="ARBA" id="ARBA00023136"/>
    </source>
</evidence>
<protein>
    <submittedName>
        <fullName evidence="7">Multiple sugar transport system substrate-binding protein</fullName>
    </submittedName>
</protein>
<keyword evidence="8" id="KW-1185">Reference proteome</keyword>
<evidence type="ECO:0000256" key="2">
    <source>
        <dbReference type="ARBA" id="ARBA00022729"/>
    </source>
</evidence>
<comment type="caution">
    <text evidence="7">The sequence shown here is derived from an EMBL/GenBank/DDBJ whole genome shotgun (WGS) entry which is preliminary data.</text>
</comment>
<keyword evidence="1" id="KW-1003">Cell membrane</keyword>
<dbReference type="Pfam" id="PF01547">
    <property type="entry name" value="SBP_bac_1"/>
    <property type="match status" value="1"/>
</dbReference>
<dbReference type="RefSeq" id="WP_292910982.1">
    <property type="nucleotide sequence ID" value="NZ_JAUSXV010000001.1"/>
</dbReference>
<evidence type="ECO:0000256" key="6">
    <source>
        <dbReference type="SAM" id="SignalP"/>
    </source>
</evidence>
<reference evidence="7 8" key="1">
    <citation type="submission" date="2023-07" db="EMBL/GenBank/DDBJ databases">
        <title>Comparative genomics of wheat-associated soil bacteria to identify genetic determinants of phenazine resistance.</title>
        <authorList>
            <person name="Mouncey N."/>
        </authorList>
    </citation>
    <scope>NUCLEOTIDE SEQUENCE [LARGE SCALE GENOMIC DNA]</scope>
    <source>
        <strain evidence="7 8">W4I9-1</strain>
    </source>
</reference>
<accession>A0AAW8F4S5</accession>
<keyword evidence="7" id="KW-0762">Sugar transport</keyword>
<evidence type="ECO:0000313" key="8">
    <source>
        <dbReference type="Proteomes" id="UP001244427"/>
    </source>
</evidence>
<keyword evidence="3" id="KW-0472">Membrane</keyword>
<evidence type="ECO:0000313" key="7">
    <source>
        <dbReference type="EMBL" id="MDQ0649547.1"/>
    </source>
</evidence>
<feature type="signal peptide" evidence="6">
    <location>
        <begin position="1"/>
        <end position="19"/>
    </location>
</feature>
<evidence type="ECO:0000256" key="5">
    <source>
        <dbReference type="ARBA" id="ARBA00023288"/>
    </source>
</evidence>
<dbReference type="Proteomes" id="UP001244427">
    <property type="component" value="Unassembled WGS sequence"/>
</dbReference>
<dbReference type="CDD" id="cd13585">
    <property type="entry name" value="PBP2_TMBP_like"/>
    <property type="match status" value="1"/>
</dbReference>